<reference evidence="3 4" key="1">
    <citation type="submission" date="2019-08" db="EMBL/GenBank/DDBJ databases">
        <title>Draft genome sequences of two oriental melons (Cucumis melo L. var makuwa).</title>
        <authorList>
            <person name="Kwon S.-Y."/>
        </authorList>
    </citation>
    <scope>NUCLEOTIDE SEQUENCE [LARGE SCALE GENOMIC DNA]</scope>
    <source>
        <strain evidence="4">cv. Chang Bougi</strain>
        <strain evidence="3">cv. SW 3</strain>
        <tissue evidence="1">Leaf</tissue>
    </source>
</reference>
<accession>A0A5A7VGQ3</accession>
<keyword evidence="1" id="KW-0695">RNA-directed DNA polymerase</keyword>
<gene>
    <name evidence="2" type="ORF">E5676_scaffold602G001130</name>
    <name evidence="1" type="ORF">E6C27_scaffold21G004010</name>
</gene>
<dbReference type="Proteomes" id="UP000321947">
    <property type="component" value="Unassembled WGS sequence"/>
</dbReference>
<comment type="caution">
    <text evidence="1">The sequence shown here is derived from an EMBL/GenBank/DDBJ whole genome shotgun (WGS) entry which is preliminary data.</text>
</comment>
<keyword evidence="1" id="KW-0808">Transferase</keyword>
<dbReference type="Proteomes" id="UP000321393">
    <property type="component" value="Unassembled WGS sequence"/>
</dbReference>
<sequence>MSGCKAVSTPLASHFRLSSSQCPVTEQERPDLGYAMSMINRFMSNLGKEHWKAVKWTLLEGSTHADYAADLDKRFLSGNIFAFMSAIHLSKNPSHHERSKHIDVKFHYIRNVIAQKDVELVNVHTVENLSDMLTKVLSAHRFKYLLDELNVKSG</sequence>
<protein>
    <submittedName>
        <fullName evidence="1">Reverse transcriptase, RNA-dependent DNA polymerase</fullName>
    </submittedName>
</protein>
<dbReference type="PANTHER" id="PTHR11439">
    <property type="entry name" value="GAG-POL-RELATED RETROTRANSPOSON"/>
    <property type="match status" value="1"/>
</dbReference>
<evidence type="ECO:0000313" key="3">
    <source>
        <dbReference type="Proteomes" id="UP000321393"/>
    </source>
</evidence>
<dbReference type="OrthoDB" id="1002259at2759"/>
<dbReference type="AlphaFoldDB" id="A0A5A7VGQ3"/>
<dbReference type="GO" id="GO:0003964">
    <property type="term" value="F:RNA-directed DNA polymerase activity"/>
    <property type="evidence" value="ECO:0007669"/>
    <property type="project" value="UniProtKB-KW"/>
</dbReference>
<dbReference type="PANTHER" id="PTHR11439:SF467">
    <property type="entry name" value="INTEGRASE CATALYTIC DOMAIN-CONTAINING PROTEIN"/>
    <property type="match status" value="1"/>
</dbReference>
<organism evidence="1 3">
    <name type="scientific">Cucumis melo var. makuwa</name>
    <name type="common">Oriental melon</name>
    <dbReference type="NCBI Taxonomy" id="1194695"/>
    <lineage>
        <taxon>Eukaryota</taxon>
        <taxon>Viridiplantae</taxon>
        <taxon>Streptophyta</taxon>
        <taxon>Embryophyta</taxon>
        <taxon>Tracheophyta</taxon>
        <taxon>Spermatophyta</taxon>
        <taxon>Magnoliopsida</taxon>
        <taxon>eudicotyledons</taxon>
        <taxon>Gunneridae</taxon>
        <taxon>Pentapetalae</taxon>
        <taxon>rosids</taxon>
        <taxon>fabids</taxon>
        <taxon>Cucurbitales</taxon>
        <taxon>Cucurbitaceae</taxon>
        <taxon>Benincaseae</taxon>
        <taxon>Cucumis</taxon>
    </lineage>
</organism>
<dbReference type="EMBL" id="SSTD01016371">
    <property type="protein sequence ID" value="TYK00938.1"/>
    <property type="molecule type" value="Genomic_DNA"/>
</dbReference>
<proteinExistence type="predicted"/>
<dbReference type="STRING" id="1194695.A0A5A7VGQ3"/>
<evidence type="ECO:0000313" key="1">
    <source>
        <dbReference type="EMBL" id="KAA0066340.1"/>
    </source>
</evidence>
<dbReference type="EMBL" id="SSTE01000903">
    <property type="protein sequence ID" value="KAA0066340.1"/>
    <property type="molecule type" value="Genomic_DNA"/>
</dbReference>
<dbReference type="CDD" id="cd09272">
    <property type="entry name" value="RNase_HI_RT_Ty1"/>
    <property type="match status" value="1"/>
</dbReference>
<name>A0A5A7VGQ3_CUCMM</name>
<evidence type="ECO:0000313" key="2">
    <source>
        <dbReference type="EMBL" id="TYK00938.1"/>
    </source>
</evidence>
<keyword evidence="1" id="KW-0548">Nucleotidyltransferase</keyword>
<evidence type="ECO:0000313" key="4">
    <source>
        <dbReference type="Proteomes" id="UP000321947"/>
    </source>
</evidence>